<protein>
    <submittedName>
        <fullName evidence="3">Polyketide cyclase</fullName>
    </submittedName>
</protein>
<dbReference type="SUPFAM" id="SSF55961">
    <property type="entry name" value="Bet v1-like"/>
    <property type="match status" value="1"/>
</dbReference>
<dbReference type="Pfam" id="PF08327">
    <property type="entry name" value="AHSA1"/>
    <property type="match status" value="1"/>
</dbReference>
<dbReference type="KEGG" id="atq:GH723_03560"/>
<dbReference type="AlphaFoldDB" id="A0A5Q2RK67"/>
<organism evidence="3 4">
    <name type="scientific">Actinomarinicola tropica</name>
    <dbReference type="NCBI Taxonomy" id="2789776"/>
    <lineage>
        <taxon>Bacteria</taxon>
        <taxon>Bacillati</taxon>
        <taxon>Actinomycetota</taxon>
        <taxon>Acidimicrobiia</taxon>
        <taxon>Acidimicrobiales</taxon>
        <taxon>Iamiaceae</taxon>
        <taxon>Actinomarinicola</taxon>
    </lineage>
</organism>
<accession>A0A5Q2RK67</accession>
<evidence type="ECO:0000256" key="1">
    <source>
        <dbReference type="ARBA" id="ARBA00006817"/>
    </source>
</evidence>
<reference evidence="3 4" key="1">
    <citation type="submission" date="2019-11" db="EMBL/GenBank/DDBJ databases">
        <authorList>
            <person name="He Y."/>
        </authorList>
    </citation>
    <scope>NUCLEOTIDE SEQUENCE [LARGE SCALE GENOMIC DNA]</scope>
    <source>
        <strain evidence="3 4">SCSIO 58843</strain>
    </source>
</reference>
<dbReference type="RefSeq" id="WP_153758356.1">
    <property type="nucleotide sequence ID" value="NZ_CP045851.1"/>
</dbReference>
<evidence type="ECO:0000313" key="4">
    <source>
        <dbReference type="Proteomes" id="UP000334019"/>
    </source>
</evidence>
<evidence type="ECO:0000313" key="3">
    <source>
        <dbReference type="EMBL" id="QGG94250.1"/>
    </source>
</evidence>
<keyword evidence="4" id="KW-1185">Reference proteome</keyword>
<sequence>MKDLIQEIEHAERTLRDGTLPAGAAKVVVIERTYDADIDDVWDAITSPERIPRWFLPITGELRLGGHYQLEGNAGGEIRVCEAPTRLQVTWIFGEAPGPEDSSIVEVRLRSDATSSTTLTLEHSAVVPPEMWDQFGPGAVGVGWDLALLGLAGHLDGVDMGSPEQADADPAIQAAMRASSAAWGRASEAAGVAADVAAGWERATTDFYVPPSDEGATG</sequence>
<proteinExistence type="inferred from homology"/>
<comment type="similarity">
    <text evidence="1">Belongs to the AHA1 family.</text>
</comment>
<dbReference type="Gene3D" id="3.30.530.20">
    <property type="match status" value="1"/>
</dbReference>
<dbReference type="InterPro" id="IPR013538">
    <property type="entry name" value="ASHA1/2-like_C"/>
</dbReference>
<dbReference type="InterPro" id="IPR023393">
    <property type="entry name" value="START-like_dom_sf"/>
</dbReference>
<dbReference type="Proteomes" id="UP000334019">
    <property type="component" value="Chromosome"/>
</dbReference>
<evidence type="ECO:0000259" key="2">
    <source>
        <dbReference type="Pfam" id="PF08327"/>
    </source>
</evidence>
<gene>
    <name evidence="3" type="ORF">GH723_03560</name>
</gene>
<name>A0A5Q2RK67_9ACTN</name>
<feature type="domain" description="Activator of Hsp90 ATPase homologue 1/2-like C-terminal" evidence="2">
    <location>
        <begin position="35"/>
        <end position="154"/>
    </location>
</feature>
<dbReference type="EMBL" id="CP045851">
    <property type="protein sequence ID" value="QGG94250.1"/>
    <property type="molecule type" value="Genomic_DNA"/>
</dbReference>